<dbReference type="EC" id="2.1.2.10" evidence="2"/>
<keyword evidence="3" id="KW-0032">Aminotransferase</keyword>
<evidence type="ECO:0000256" key="6">
    <source>
        <dbReference type="ARBA" id="ARBA00047665"/>
    </source>
</evidence>
<dbReference type="SUPFAM" id="SSF103025">
    <property type="entry name" value="Folate-binding domain"/>
    <property type="match status" value="1"/>
</dbReference>
<evidence type="ECO:0000256" key="2">
    <source>
        <dbReference type="ARBA" id="ARBA00012616"/>
    </source>
</evidence>
<comment type="catalytic activity">
    <reaction evidence="6">
        <text>N(6)-[(R)-S(8)-aminomethyldihydrolipoyl]-L-lysyl-[protein] + (6S)-5,6,7,8-tetrahydrofolate = N(6)-[(R)-dihydrolipoyl]-L-lysyl-[protein] + (6R)-5,10-methylene-5,6,7,8-tetrahydrofolate + NH4(+)</text>
        <dbReference type="Rhea" id="RHEA:16945"/>
        <dbReference type="Rhea" id="RHEA-COMP:10475"/>
        <dbReference type="Rhea" id="RHEA-COMP:10492"/>
        <dbReference type="ChEBI" id="CHEBI:15636"/>
        <dbReference type="ChEBI" id="CHEBI:28938"/>
        <dbReference type="ChEBI" id="CHEBI:57453"/>
        <dbReference type="ChEBI" id="CHEBI:83100"/>
        <dbReference type="ChEBI" id="CHEBI:83143"/>
        <dbReference type="EC" id="2.1.2.10"/>
    </reaction>
</comment>
<evidence type="ECO:0000259" key="7">
    <source>
        <dbReference type="Pfam" id="PF01571"/>
    </source>
</evidence>
<dbReference type="PANTHER" id="PTHR43757">
    <property type="entry name" value="AMINOMETHYLTRANSFERASE"/>
    <property type="match status" value="1"/>
</dbReference>
<accession>A0A6J6BES3</accession>
<evidence type="ECO:0000256" key="5">
    <source>
        <dbReference type="ARBA" id="ARBA00031395"/>
    </source>
</evidence>
<dbReference type="InterPro" id="IPR006222">
    <property type="entry name" value="GCVT_N"/>
</dbReference>
<dbReference type="NCBIfam" id="NF001567">
    <property type="entry name" value="PRK00389.1"/>
    <property type="match status" value="1"/>
</dbReference>
<feature type="domain" description="GCVT N-terminal" evidence="7">
    <location>
        <begin position="7"/>
        <end position="261"/>
    </location>
</feature>
<reference evidence="9" key="1">
    <citation type="submission" date="2020-05" db="EMBL/GenBank/DDBJ databases">
        <authorList>
            <person name="Chiriac C."/>
            <person name="Salcher M."/>
            <person name="Ghai R."/>
            <person name="Kavagutti S V."/>
        </authorList>
    </citation>
    <scope>NUCLEOTIDE SEQUENCE</scope>
</reference>
<dbReference type="Pfam" id="PF08669">
    <property type="entry name" value="GCV_T_C"/>
    <property type="match status" value="1"/>
</dbReference>
<comment type="similarity">
    <text evidence="1">Belongs to the GcvT family.</text>
</comment>
<evidence type="ECO:0000256" key="3">
    <source>
        <dbReference type="ARBA" id="ARBA00022576"/>
    </source>
</evidence>
<evidence type="ECO:0000256" key="1">
    <source>
        <dbReference type="ARBA" id="ARBA00008609"/>
    </source>
</evidence>
<dbReference type="SUPFAM" id="SSF101790">
    <property type="entry name" value="Aminomethyltransferase beta-barrel domain"/>
    <property type="match status" value="1"/>
</dbReference>
<protein>
    <recommendedName>
        <fullName evidence="2">aminomethyltransferase</fullName>
        <ecNumber evidence="2">2.1.2.10</ecNumber>
    </recommendedName>
    <alternativeName>
        <fullName evidence="5">Glycine cleavage system T protein</fullName>
    </alternativeName>
</protein>
<gene>
    <name evidence="9" type="ORF">UFOPK1395_00837</name>
</gene>
<dbReference type="InterPro" id="IPR006223">
    <property type="entry name" value="GcvT"/>
</dbReference>
<dbReference type="PANTHER" id="PTHR43757:SF2">
    <property type="entry name" value="AMINOMETHYLTRANSFERASE, MITOCHONDRIAL"/>
    <property type="match status" value="1"/>
</dbReference>
<dbReference type="InterPro" id="IPR013977">
    <property type="entry name" value="GcvT_C"/>
</dbReference>
<dbReference type="Pfam" id="PF01571">
    <property type="entry name" value="GCV_T"/>
    <property type="match status" value="1"/>
</dbReference>
<dbReference type="Gene3D" id="2.40.30.110">
    <property type="entry name" value="Aminomethyltransferase beta-barrel domains"/>
    <property type="match status" value="1"/>
</dbReference>
<sequence>MKISPLNQKHLDLNAKMADFGGWMMPIEYPGAGVLAEHAAVRERVGIFDVSHLGKASVTGSGTLAFLNQCLTNDLRKISDGSAQYTLLCTPQGGVVDDLIAYRNNESDFFLVPNASNTTDVVAVLQGRAPAGITVTNLHNDYAVLAVQGPLAPKVLEALGISTNIDYMAFAHVNIAGADVILCRTGYTGELGYELLPKAKDAVAVWDALVAAIAPLDGLICGLGARDTLRTEMGYPLHGHELSLDISPVEASASWAVGWNKETFIGSEVLLSQKNGSSERKSVAIKSLDRGIPRAGMSVKNSKGNVIGVVTSGTFSPTLKHGIALALVSKDVVVGDQLIVDVRGRESQSEVVKLPFVTSHVR</sequence>
<dbReference type="Gene3D" id="4.10.1250.10">
    <property type="entry name" value="Aminomethyltransferase fragment"/>
    <property type="match status" value="1"/>
</dbReference>
<dbReference type="GO" id="GO:0008483">
    <property type="term" value="F:transaminase activity"/>
    <property type="evidence" value="ECO:0007669"/>
    <property type="project" value="UniProtKB-KW"/>
</dbReference>
<keyword evidence="4" id="KW-0808">Transferase</keyword>
<evidence type="ECO:0000259" key="8">
    <source>
        <dbReference type="Pfam" id="PF08669"/>
    </source>
</evidence>
<dbReference type="PIRSF" id="PIRSF006487">
    <property type="entry name" value="GcvT"/>
    <property type="match status" value="1"/>
</dbReference>
<dbReference type="AlphaFoldDB" id="A0A6J6BES3"/>
<dbReference type="InterPro" id="IPR029043">
    <property type="entry name" value="GcvT/YgfZ_C"/>
</dbReference>
<dbReference type="EMBL" id="CAEZSB010000086">
    <property type="protein sequence ID" value="CAB4536889.1"/>
    <property type="molecule type" value="Genomic_DNA"/>
</dbReference>
<dbReference type="NCBIfam" id="TIGR00528">
    <property type="entry name" value="gcvT"/>
    <property type="match status" value="1"/>
</dbReference>
<dbReference type="GO" id="GO:0004047">
    <property type="term" value="F:aminomethyltransferase activity"/>
    <property type="evidence" value="ECO:0007669"/>
    <property type="project" value="UniProtKB-EC"/>
</dbReference>
<name>A0A6J6BES3_9ZZZZ</name>
<evidence type="ECO:0000313" key="9">
    <source>
        <dbReference type="EMBL" id="CAB4536889.1"/>
    </source>
</evidence>
<dbReference type="Gene3D" id="3.30.1360.120">
    <property type="entry name" value="Probable tRNA modification gtpase trme, domain 1"/>
    <property type="match status" value="1"/>
</dbReference>
<organism evidence="9">
    <name type="scientific">freshwater metagenome</name>
    <dbReference type="NCBI Taxonomy" id="449393"/>
    <lineage>
        <taxon>unclassified sequences</taxon>
        <taxon>metagenomes</taxon>
        <taxon>ecological metagenomes</taxon>
    </lineage>
</organism>
<dbReference type="Gene3D" id="3.30.70.1400">
    <property type="entry name" value="Aminomethyltransferase beta-barrel domains"/>
    <property type="match status" value="1"/>
</dbReference>
<proteinExistence type="inferred from homology"/>
<dbReference type="GO" id="GO:0005960">
    <property type="term" value="C:glycine cleavage complex"/>
    <property type="evidence" value="ECO:0007669"/>
    <property type="project" value="InterPro"/>
</dbReference>
<dbReference type="GO" id="GO:0005829">
    <property type="term" value="C:cytosol"/>
    <property type="evidence" value="ECO:0007669"/>
    <property type="project" value="TreeGrafter"/>
</dbReference>
<dbReference type="GO" id="GO:0006546">
    <property type="term" value="P:glycine catabolic process"/>
    <property type="evidence" value="ECO:0007669"/>
    <property type="project" value="InterPro"/>
</dbReference>
<feature type="domain" description="Aminomethyltransferase C-terminal" evidence="8">
    <location>
        <begin position="280"/>
        <end position="357"/>
    </location>
</feature>
<evidence type="ECO:0000256" key="4">
    <source>
        <dbReference type="ARBA" id="ARBA00022679"/>
    </source>
</evidence>
<dbReference type="InterPro" id="IPR027266">
    <property type="entry name" value="TrmE/GcvT-like"/>
</dbReference>
<dbReference type="InterPro" id="IPR028896">
    <property type="entry name" value="GcvT/YgfZ/DmdA"/>
</dbReference>